<dbReference type="RefSeq" id="WP_096461057.1">
    <property type="nucleotide sequence ID" value="NZ_AP014936.1"/>
</dbReference>
<name>A0A1B4V4U5_9GAMM</name>
<reference evidence="3 4" key="1">
    <citation type="submission" date="2015-08" db="EMBL/GenBank/DDBJ databases">
        <title>Complete genome sequence of Sulfurifustis variabilis.</title>
        <authorList>
            <person name="Miura A."/>
            <person name="Kojima H."/>
            <person name="Fukui M."/>
        </authorList>
    </citation>
    <scope>NUCLEOTIDE SEQUENCE [LARGE SCALE GENOMIC DNA]</scope>
    <source>
        <strain evidence="4">skN76</strain>
    </source>
</reference>
<dbReference type="PANTHER" id="PTHR21240">
    <property type="entry name" value="2-AMINO-3-CARBOXYLMUCONATE-6-SEMIALDEHYDE DECARBOXYLASE"/>
    <property type="match status" value="1"/>
</dbReference>
<dbReference type="GO" id="GO:0016831">
    <property type="term" value="F:carboxy-lyase activity"/>
    <property type="evidence" value="ECO:0007669"/>
    <property type="project" value="InterPro"/>
</dbReference>
<protein>
    <submittedName>
        <fullName evidence="3">Amidohydrolase</fullName>
    </submittedName>
</protein>
<gene>
    <name evidence="3" type="ORF">SVA_2011</name>
</gene>
<dbReference type="InterPro" id="IPR006680">
    <property type="entry name" value="Amidohydro-rel"/>
</dbReference>
<feature type="domain" description="Amidohydrolase-related" evidence="2">
    <location>
        <begin position="75"/>
        <end position="370"/>
    </location>
</feature>
<dbReference type="KEGG" id="sva:SVA_2011"/>
<accession>A0A1B4V4U5</accession>
<evidence type="ECO:0000256" key="1">
    <source>
        <dbReference type="ARBA" id="ARBA00023239"/>
    </source>
</evidence>
<dbReference type="AlphaFoldDB" id="A0A1B4V4U5"/>
<keyword evidence="1" id="KW-0456">Lyase</keyword>
<dbReference type="OrthoDB" id="8617321at2"/>
<dbReference type="Pfam" id="PF04909">
    <property type="entry name" value="Amidohydro_2"/>
    <property type="match status" value="1"/>
</dbReference>
<dbReference type="Gene3D" id="3.20.20.140">
    <property type="entry name" value="Metal-dependent hydrolases"/>
    <property type="match status" value="1"/>
</dbReference>
<dbReference type="EMBL" id="AP014936">
    <property type="protein sequence ID" value="BAU48563.1"/>
    <property type="molecule type" value="Genomic_DNA"/>
</dbReference>
<dbReference type="InterPro" id="IPR032465">
    <property type="entry name" value="ACMSD"/>
</dbReference>
<dbReference type="PANTHER" id="PTHR21240:SF28">
    <property type="entry name" value="ISO-OROTATE DECARBOXYLASE (EUROFUNG)"/>
    <property type="match status" value="1"/>
</dbReference>
<dbReference type="GO" id="GO:0019748">
    <property type="term" value="P:secondary metabolic process"/>
    <property type="evidence" value="ECO:0007669"/>
    <property type="project" value="TreeGrafter"/>
</dbReference>
<dbReference type="SUPFAM" id="SSF51556">
    <property type="entry name" value="Metallo-dependent hydrolases"/>
    <property type="match status" value="1"/>
</dbReference>
<dbReference type="Proteomes" id="UP000218899">
    <property type="component" value="Chromosome"/>
</dbReference>
<dbReference type="InterPro" id="IPR032466">
    <property type="entry name" value="Metal_Hydrolase"/>
</dbReference>
<keyword evidence="4" id="KW-1185">Reference proteome</keyword>
<dbReference type="GO" id="GO:0016787">
    <property type="term" value="F:hydrolase activity"/>
    <property type="evidence" value="ECO:0007669"/>
    <property type="project" value="UniProtKB-KW"/>
</dbReference>
<evidence type="ECO:0000313" key="3">
    <source>
        <dbReference type="EMBL" id="BAU48563.1"/>
    </source>
</evidence>
<dbReference type="GO" id="GO:0005737">
    <property type="term" value="C:cytoplasm"/>
    <property type="evidence" value="ECO:0007669"/>
    <property type="project" value="TreeGrafter"/>
</dbReference>
<organism evidence="3 4">
    <name type="scientific">Sulfurifustis variabilis</name>
    <dbReference type="NCBI Taxonomy" id="1675686"/>
    <lineage>
        <taxon>Bacteria</taxon>
        <taxon>Pseudomonadati</taxon>
        <taxon>Pseudomonadota</taxon>
        <taxon>Gammaproteobacteria</taxon>
        <taxon>Acidiferrobacterales</taxon>
        <taxon>Acidiferrobacteraceae</taxon>
        <taxon>Sulfurifustis</taxon>
    </lineage>
</organism>
<sequence>MNNAFVVDADSHILEPIDLWENYLEDKSLLPLAPRFFNDENGDQQLSMEGELLSKKGFGLGGRNVNKKWDRSLGKQRWEEQEPGGFDPHIRIKDMDAAGVDAGLVFPTIGLRYSGFKDAVLGAACCRAHNKWMADFARPYPDRLFPIAALPFQEPALALKELEFAVEKLGFRGAMIRPNPVGGRNLDHPDFYPIWERAQDLGCVIAVHEGGNMRNAPQVGRDRFQNWAYLHAVSHSMEMQMAVMCVTFGGVLDRYPRLRFSFVEAGGGWLPFWLERLDSHARRLDWLLPECKTLPSEAFRRQCVIQVESDESTIPMIADLVGEDYIVWGTDYPHFDCNWNGAVEELRSAKLSRATADKILGGNLIRFYDLPVGRTRAAAVG</sequence>
<proteinExistence type="predicted"/>
<evidence type="ECO:0000313" key="4">
    <source>
        <dbReference type="Proteomes" id="UP000218899"/>
    </source>
</evidence>
<keyword evidence="3" id="KW-0378">Hydrolase</keyword>
<evidence type="ECO:0000259" key="2">
    <source>
        <dbReference type="Pfam" id="PF04909"/>
    </source>
</evidence>